<evidence type="ECO:0000313" key="9">
    <source>
        <dbReference type="Proteomes" id="UP000680020"/>
    </source>
</evidence>
<evidence type="ECO:0000256" key="6">
    <source>
        <dbReference type="SAM" id="Phobius"/>
    </source>
</evidence>
<feature type="transmembrane region" description="Helical" evidence="6">
    <location>
        <begin position="328"/>
        <end position="353"/>
    </location>
</feature>
<dbReference type="AlphaFoldDB" id="A0AB35BYS5"/>
<feature type="transmembrane region" description="Helical" evidence="6">
    <location>
        <begin position="178"/>
        <end position="199"/>
    </location>
</feature>
<feature type="transmembrane region" description="Helical" evidence="6">
    <location>
        <begin position="392"/>
        <end position="413"/>
    </location>
</feature>
<feature type="transmembrane region" description="Helical" evidence="6">
    <location>
        <begin position="50"/>
        <end position="67"/>
    </location>
</feature>
<evidence type="ECO:0000313" key="8">
    <source>
        <dbReference type="EMBL" id="MBS7823650.1"/>
    </source>
</evidence>
<protein>
    <submittedName>
        <fullName evidence="8">MFS transporter</fullName>
    </submittedName>
</protein>
<keyword evidence="3 6" id="KW-0812">Transmembrane</keyword>
<dbReference type="PANTHER" id="PTHR12778:SF10">
    <property type="entry name" value="MAJOR FACILITATOR SUPERFAMILY DOMAIN-CONTAINING PROTEIN 3"/>
    <property type="match status" value="1"/>
</dbReference>
<feature type="transmembrane region" description="Helical" evidence="6">
    <location>
        <begin position="238"/>
        <end position="262"/>
    </location>
</feature>
<dbReference type="PROSITE" id="PS50850">
    <property type="entry name" value="MFS"/>
    <property type="match status" value="1"/>
</dbReference>
<dbReference type="EMBL" id="JAGIBU010000001">
    <property type="protein sequence ID" value="MBS7823650.1"/>
    <property type="molecule type" value="Genomic_DNA"/>
</dbReference>
<name>A0AB35BYS5_9GAMM</name>
<feature type="transmembrane region" description="Helical" evidence="6">
    <location>
        <begin position="88"/>
        <end position="106"/>
    </location>
</feature>
<keyword evidence="4 6" id="KW-1133">Transmembrane helix</keyword>
<feature type="transmembrane region" description="Helical" evidence="6">
    <location>
        <begin position="304"/>
        <end position="322"/>
    </location>
</feature>
<dbReference type="GO" id="GO:0022857">
    <property type="term" value="F:transmembrane transporter activity"/>
    <property type="evidence" value="ECO:0007669"/>
    <property type="project" value="InterPro"/>
</dbReference>
<dbReference type="NCBIfam" id="TIGR00901">
    <property type="entry name" value="2A0125"/>
    <property type="match status" value="1"/>
</dbReference>
<dbReference type="PANTHER" id="PTHR12778">
    <property type="entry name" value="SOLUTE CARRIER FAMILY 33 ACETYL-COA TRANSPORTER -RELATED"/>
    <property type="match status" value="1"/>
</dbReference>
<dbReference type="InterPro" id="IPR036259">
    <property type="entry name" value="MFS_trans_sf"/>
</dbReference>
<evidence type="ECO:0000256" key="2">
    <source>
        <dbReference type="ARBA" id="ARBA00022448"/>
    </source>
</evidence>
<keyword evidence="5 6" id="KW-0472">Membrane</keyword>
<gene>
    <name evidence="8" type="ORF">J7561_00330</name>
</gene>
<accession>A0AB35BYS5</accession>
<evidence type="ECO:0000256" key="3">
    <source>
        <dbReference type="ARBA" id="ARBA00022692"/>
    </source>
</evidence>
<organism evidence="8 9">
    <name type="scientific">Wohlfahrtiimonas chitiniclastica</name>
    <dbReference type="NCBI Taxonomy" id="400946"/>
    <lineage>
        <taxon>Bacteria</taxon>
        <taxon>Pseudomonadati</taxon>
        <taxon>Pseudomonadota</taxon>
        <taxon>Gammaproteobacteria</taxon>
        <taxon>Cardiobacteriales</taxon>
        <taxon>Ignatzschineriaceae</taxon>
        <taxon>Wohlfahrtiimonas</taxon>
    </lineage>
</organism>
<dbReference type="Proteomes" id="UP000680020">
    <property type="component" value="Unassembled WGS sequence"/>
</dbReference>
<comment type="subcellular location">
    <subcellularLocation>
        <location evidence="1">Membrane</location>
        <topology evidence="1">Multi-pass membrane protein</topology>
    </subcellularLocation>
</comment>
<dbReference type="Gene3D" id="1.20.1250.20">
    <property type="entry name" value="MFS general substrate transporter like domains"/>
    <property type="match status" value="1"/>
</dbReference>
<dbReference type="InterPro" id="IPR004752">
    <property type="entry name" value="AmpG_permease/AT-1"/>
</dbReference>
<evidence type="ECO:0000256" key="5">
    <source>
        <dbReference type="ARBA" id="ARBA00023136"/>
    </source>
</evidence>
<keyword evidence="2" id="KW-0813">Transport</keyword>
<sequence length="425" mass="46933">MNALMQGLKPYLSSKILTVGFLSFASGLPILMTLSTLTYWLSVYGIDKKSIGLMSLTGLPYVFKFIWAPWLDQKRPWLLKHLGRRKSWIVLFQALLTLIFIALAFVNPKEHIGIISLLIFLLASASASQDIVIDAYRIDYLTAQEQSYGSGLSQVTYRIAMLLMGAAVLYAADFVPWHTIFMLIAILFGIITLITLFFVKETSQATVNAIQTQRTALETVLQYIIVPLQNFLSRPQAAWILLFIILFKMPDAIAGVLISAFYNEMGYTGAQIGLISKVYGLIATLIGALLSAQIISRISLYQALVASAILMGLTNLGYLLILHHPTSLSLTLAISLENFIGGFASAVFITYLSLLCNQSYSATQYAMLSALAAFALRIFGSFSGFAVEDYGWQNFFIFTAFLFVPALFVLIGIRSSVRDLTNTAS</sequence>
<dbReference type="Pfam" id="PF07690">
    <property type="entry name" value="MFS_1"/>
    <property type="match status" value="1"/>
</dbReference>
<evidence type="ECO:0000256" key="1">
    <source>
        <dbReference type="ARBA" id="ARBA00004141"/>
    </source>
</evidence>
<comment type="caution">
    <text evidence="8">The sequence shown here is derived from an EMBL/GenBank/DDBJ whole genome shotgun (WGS) entry which is preliminary data.</text>
</comment>
<feature type="domain" description="Major facilitator superfamily (MFS) profile" evidence="7">
    <location>
        <begin position="15"/>
        <end position="417"/>
    </location>
</feature>
<dbReference type="InterPro" id="IPR020846">
    <property type="entry name" value="MFS_dom"/>
</dbReference>
<evidence type="ECO:0000256" key="4">
    <source>
        <dbReference type="ARBA" id="ARBA00022989"/>
    </source>
</evidence>
<feature type="transmembrane region" description="Helical" evidence="6">
    <location>
        <begin position="112"/>
        <end position="134"/>
    </location>
</feature>
<dbReference type="InterPro" id="IPR011701">
    <property type="entry name" value="MFS"/>
</dbReference>
<dbReference type="GO" id="GO:0016020">
    <property type="term" value="C:membrane"/>
    <property type="evidence" value="ECO:0007669"/>
    <property type="project" value="UniProtKB-SubCell"/>
</dbReference>
<evidence type="ECO:0000259" key="7">
    <source>
        <dbReference type="PROSITE" id="PS50850"/>
    </source>
</evidence>
<feature type="transmembrane region" description="Helical" evidence="6">
    <location>
        <begin position="365"/>
        <end position="386"/>
    </location>
</feature>
<proteinExistence type="predicted"/>
<feature type="transmembrane region" description="Helical" evidence="6">
    <location>
        <begin position="274"/>
        <end position="292"/>
    </location>
</feature>
<dbReference type="RefSeq" id="WP_213403216.1">
    <property type="nucleotide sequence ID" value="NZ_JAGIBT010000001.1"/>
</dbReference>
<reference evidence="8" key="1">
    <citation type="submission" date="2021-03" db="EMBL/GenBank/DDBJ databases">
        <title>Identification and antibiotic profiling of Wohlfahrtiimonas chitiniclastica, an underestimated human pathogen.</title>
        <authorList>
            <person name="Kopf A."/>
            <person name="Bunk B."/>
            <person name="Coldewey S."/>
            <person name="Gunzer F."/>
            <person name="Riedel T."/>
            <person name="Schroettner P."/>
        </authorList>
    </citation>
    <scope>NUCLEOTIDE SEQUENCE</scope>
    <source>
        <strain evidence="8">DSM 100917</strain>
    </source>
</reference>
<feature type="transmembrane region" description="Helical" evidence="6">
    <location>
        <begin position="155"/>
        <end position="172"/>
    </location>
</feature>
<feature type="transmembrane region" description="Helical" evidence="6">
    <location>
        <begin position="21"/>
        <end position="44"/>
    </location>
</feature>
<dbReference type="SUPFAM" id="SSF103473">
    <property type="entry name" value="MFS general substrate transporter"/>
    <property type="match status" value="1"/>
</dbReference>